<evidence type="ECO:0000256" key="1">
    <source>
        <dbReference type="ARBA" id="ARBA00004561"/>
    </source>
</evidence>
<keyword evidence="11" id="KW-1185">Reference proteome</keyword>
<evidence type="ECO:0000259" key="7">
    <source>
        <dbReference type="Pfam" id="PF22492"/>
    </source>
</evidence>
<reference evidence="9 10" key="1">
    <citation type="submission" date="2018-07" db="EMBL/GenBank/DDBJ databases">
        <title>Parabacteroides acidifaciens nov. sp., isolated from human feces.</title>
        <authorList>
            <person name="Wang Y.J."/>
        </authorList>
    </citation>
    <scope>NUCLEOTIDE SEQUENCE [LARGE SCALE GENOMIC DNA]</scope>
    <source>
        <strain evidence="9 10">426-9</strain>
    </source>
</reference>
<evidence type="ECO:0000313" key="11">
    <source>
        <dbReference type="Proteomes" id="UP000629596"/>
    </source>
</evidence>
<feature type="domain" description="Major fimbrial subunit protein N-terminal" evidence="6">
    <location>
        <begin position="37"/>
        <end position="223"/>
    </location>
</feature>
<dbReference type="Pfam" id="PF22492">
    <property type="entry name" value="FimA4_C"/>
    <property type="match status" value="1"/>
</dbReference>
<evidence type="ECO:0000259" key="6">
    <source>
        <dbReference type="Pfam" id="PF06321"/>
    </source>
</evidence>
<keyword evidence="3 5" id="KW-0732">Signal</keyword>
<evidence type="ECO:0000256" key="4">
    <source>
        <dbReference type="ARBA" id="ARBA00023263"/>
    </source>
</evidence>
<evidence type="ECO:0000256" key="3">
    <source>
        <dbReference type="ARBA" id="ARBA00022729"/>
    </source>
</evidence>
<dbReference type="PROSITE" id="PS51257">
    <property type="entry name" value="PROKAR_LIPOPROTEIN"/>
    <property type="match status" value="1"/>
</dbReference>
<dbReference type="Proteomes" id="UP000629596">
    <property type="component" value="Unassembled WGS sequence"/>
</dbReference>
<evidence type="ECO:0000313" key="9">
    <source>
        <dbReference type="EMBL" id="RDU47779.1"/>
    </source>
</evidence>
<dbReference type="InterPro" id="IPR053878">
    <property type="entry name" value="FimA_C"/>
</dbReference>
<protein>
    <submittedName>
        <fullName evidence="9">Uncharacterized protein</fullName>
    </submittedName>
</protein>
<evidence type="ECO:0000313" key="8">
    <source>
        <dbReference type="EMBL" id="MBC8603502.1"/>
    </source>
</evidence>
<comment type="similarity">
    <text evidence="2">Belongs to the bacteroidetes fimbrillin superfamily. FimA/Mfa1 family.</text>
</comment>
<organism evidence="9 10">
    <name type="scientific">Parabacteroides acidifaciens</name>
    <dbReference type="NCBI Taxonomy" id="2290935"/>
    <lineage>
        <taxon>Bacteria</taxon>
        <taxon>Pseudomonadati</taxon>
        <taxon>Bacteroidota</taxon>
        <taxon>Bacteroidia</taxon>
        <taxon>Bacteroidales</taxon>
        <taxon>Tannerellaceae</taxon>
        <taxon>Parabacteroides</taxon>
    </lineage>
</organism>
<evidence type="ECO:0000313" key="10">
    <source>
        <dbReference type="Proteomes" id="UP000256321"/>
    </source>
</evidence>
<keyword evidence="4" id="KW-0281">Fimbrium</keyword>
<feature type="domain" description="Major fimbrium subunit FimA C-terminal" evidence="7">
    <location>
        <begin position="387"/>
        <end position="456"/>
    </location>
</feature>
<name>A0A3D8H9W0_9BACT</name>
<comment type="caution">
    <text evidence="9">The sequence shown here is derived from an EMBL/GenBank/DDBJ whole genome shotgun (WGS) entry which is preliminary data.</text>
</comment>
<accession>A0A3D8H9W0</accession>
<comment type="subcellular location">
    <subcellularLocation>
        <location evidence="1">Fimbrium</location>
    </subcellularLocation>
</comment>
<dbReference type="GO" id="GO:0009289">
    <property type="term" value="C:pilus"/>
    <property type="evidence" value="ECO:0007669"/>
    <property type="project" value="UniProtKB-SubCell"/>
</dbReference>
<feature type="chain" id="PRO_5017573469" evidence="5">
    <location>
        <begin position="21"/>
        <end position="466"/>
    </location>
</feature>
<sequence>MKLKSCFLIMLMVCAFFSCSDNDEPVNLTITPVVPDATLSLAVQTDGRVKTKGGFIADGAAVGKITWDFQVKNLTLVVFNNGGGAYSDSNVPVGSVAAVATQNYSGEKITDAPIIEQADLASGSAFLLLLANLPTDKINELATSSNSANPAERKSIKEVLQMTTDLSIENSGNGLSMSSALIPVTIVPGINYVGFGPTGRIDPADGIGVGTEIHGPTPVELVRRVAAINLEGIILPENPDAKKPEYKSVRFKLDSAFVANVKSTAGLGTWGEDVKFIEQAPVFDNGVSNYLAPEDFANLTGSLKTGISTGDNTMLYDLKFSQNISATQGEGENGTTLAWKNENNAVVPPCYVYPNQDGQTGVDGKKNYTLLVLKGDYTYSINNEEKTEYDRYYAVIVNDTSLGGTVDSNDESKENVHIERNTKYTITLQILGSGSATPFDPPAFAHVAAQVKVADWNVIEIDQPVD</sequence>
<proteinExistence type="inferred from homology"/>
<dbReference type="Pfam" id="PF06321">
    <property type="entry name" value="P_gingi_FimA"/>
    <property type="match status" value="1"/>
</dbReference>
<feature type="signal peptide" evidence="5">
    <location>
        <begin position="1"/>
        <end position="20"/>
    </location>
</feature>
<dbReference type="EMBL" id="JACRTI010000061">
    <property type="protein sequence ID" value="MBC8603502.1"/>
    <property type="molecule type" value="Genomic_DNA"/>
</dbReference>
<dbReference type="RefSeq" id="WP_115500994.1">
    <property type="nucleotide sequence ID" value="NZ_JACRTI010000061.1"/>
</dbReference>
<dbReference type="EMBL" id="QREV01000061">
    <property type="protein sequence ID" value="RDU47779.1"/>
    <property type="molecule type" value="Genomic_DNA"/>
</dbReference>
<evidence type="ECO:0000256" key="5">
    <source>
        <dbReference type="SAM" id="SignalP"/>
    </source>
</evidence>
<dbReference type="Gene3D" id="2.60.40.3690">
    <property type="match status" value="1"/>
</dbReference>
<gene>
    <name evidence="9" type="ORF">DWU89_17885</name>
    <name evidence="8" type="ORF">H8784_17470</name>
</gene>
<evidence type="ECO:0000256" key="2">
    <source>
        <dbReference type="ARBA" id="ARBA00006011"/>
    </source>
</evidence>
<dbReference type="Proteomes" id="UP000256321">
    <property type="component" value="Unassembled WGS sequence"/>
</dbReference>
<reference evidence="8 11" key="2">
    <citation type="submission" date="2020-08" db="EMBL/GenBank/DDBJ databases">
        <title>Genome public.</title>
        <authorList>
            <person name="Liu C."/>
            <person name="Sun Q."/>
        </authorList>
    </citation>
    <scope>NUCLEOTIDE SEQUENCE [LARGE SCALE GENOMIC DNA]</scope>
    <source>
        <strain evidence="8 11">426_9</strain>
    </source>
</reference>
<dbReference type="InterPro" id="IPR029141">
    <property type="entry name" value="FimA_N"/>
</dbReference>
<dbReference type="AlphaFoldDB" id="A0A3D8H9W0"/>